<evidence type="ECO:0000256" key="7">
    <source>
        <dbReference type="HAMAP-Rule" id="MF_00120"/>
    </source>
</evidence>
<dbReference type="RefSeq" id="WP_114793085.1">
    <property type="nucleotide sequence ID" value="NZ_CP139960.1"/>
</dbReference>
<sequence>MLDFISIARYHQDLTEGKTSCLTTVETYLQKIEAQKQLNAFVEVYAEEARTRAKELDQLETPQGKLHGVVIGIKDVICHKGHEVTAASRILEGFTSIFSATAVERLLAEGAIIIGRLNCDEFAMGSTNENSVYGKVLNAADETRISGGSSGGSAVAVQAGLCMVSLGSDTGGSVRQPADFCGIIGLKPTYGRISRFGLIAYASSFDQIGIFSTTVADAALLLEVMAGADDFDSTVSNTPVPAYSRELETGKKYKIAYFPEALSHPGLDPEISNAVKSKLADWKSQGHTVEEVHFDLLEYIVPAYYILTTAEATSNLSRYDGVKYGFRANKGAITDLDTFYKENRSQGFGWEVKRRIMLGNFVLSSGYYDAYFTQAQKVRRTLTNKLSLIFNDFDFLCLPTSPSVAFKIGEKMEDPVAMYIADIYTVIANLTGVPGIAVPLFSHPDNHMPFGLQLMSAHFNELSLLSFCNNILEN</sequence>
<name>A0ABZ0W1T2_9BACT</name>
<dbReference type="NCBIfam" id="TIGR00132">
    <property type="entry name" value="gatA"/>
    <property type="match status" value="1"/>
</dbReference>
<dbReference type="EMBL" id="CP139960">
    <property type="protein sequence ID" value="WQD37218.1"/>
    <property type="molecule type" value="Genomic_DNA"/>
</dbReference>
<comment type="subunit">
    <text evidence="1 7">Heterotrimer of A, B and C subunits.</text>
</comment>
<feature type="active site" description="Acyl-ester intermediate" evidence="7">
    <location>
        <position position="173"/>
    </location>
</feature>
<feature type="active site" description="Charge relay system" evidence="7">
    <location>
        <position position="149"/>
    </location>
</feature>
<evidence type="ECO:0000256" key="3">
    <source>
        <dbReference type="ARBA" id="ARBA00022598"/>
    </source>
</evidence>
<organism evidence="9 10">
    <name type="scientific">Niabella yanshanensis</name>
    <dbReference type="NCBI Taxonomy" id="577386"/>
    <lineage>
        <taxon>Bacteria</taxon>
        <taxon>Pseudomonadati</taxon>
        <taxon>Bacteroidota</taxon>
        <taxon>Chitinophagia</taxon>
        <taxon>Chitinophagales</taxon>
        <taxon>Chitinophagaceae</taxon>
        <taxon>Niabella</taxon>
    </lineage>
</organism>
<protein>
    <recommendedName>
        <fullName evidence="2 7">Glutamyl-tRNA(Gln) amidotransferase subunit A</fullName>
        <shortName evidence="7">Glu-ADT subunit A</shortName>
        <ecNumber evidence="7">6.3.5.7</ecNumber>
    </recommendedName>
</protein>
<dbReference type="SUPFAM" id="SSF75304">
    <property type="entry name" value="Amidase signature (AS) enzymes"/>
    <property type="match status" value="1"/>
</dbReference>
<evidence type="ECO:0000313" key="9">
    <source>
        <dbReference type="EMBL" id="WQD37218.1"/>
    </source>
</evidence>
<dbReference type="InterPro" id="IPR000120">
    <property type="entry name" value="Amidase"/>
</dbReference>
<keyword evidence="4 7" id="KW-0547">Nucleotide-binding</keyword>
<reference evidence="9 10" key="1">
    <citation type="submission" date="2023-12" db="EMBL/GenBank/DDBJ databases">
        <title>Genome sequencing and assembly of bacterial species from a model synthetic community.</title>
        <authorList>
            <person name="Hogle S.L."/>
        </authorList>
    </citation>
    <scope>NUCLEOTIDE SEQUENCE [LARGE SCALE GENOMIC DNA]</scope>
    <source>
        <strain evidence="9 10">HAMBI_3031</strain>
    </source>
</reference>
<dbReference type="Gene3D" id="3.90.1300.10">
    <property type="entry name" value="Amidase signature (AS) domain"/>
    <property type="match status" value="1"/>
</dbReference>
<keyword evidence="3 7" id="KW-0436">Ligase</keyword>
<dbReference type="Pfam" id="PF01425">
    <property type="entry name" value="Amidase"/>
    <property type="match status" value="1"/>
</dbReference>
<accession>A0ABZ0W1T2</accession>
<evidence type="ECO:0000256" key="1">
    <source>
        <dbReference type="ARBA" id="ARBA00011123"/>
    </source>
</evidence>
<dbReference type="InterPro" id="IPR004412">
    <property type="entry name" value="GatA"/>
</dbReference>
<dbReference type="EC" id="6.3.5.7" evidence="7"/>
<feature type="active site" description="Charge relay system" evidence="7">
    <location>
        <position position="74"/>
    </location>
</feature>
<proteinExistence type="inferred from homology"/>
<keyword evidence="5 7" id="KW-0067">ATP-binding</keyword>
<evidence type="ECO:0000256" key="6">
    <source>
        <dbReference type="ARBA" id="ARBA00022917"/>
    </source>
</evidence>
<dbReference type="InterPro" id="IPR023631">
    <property type="entry name" value="Amidase_dom"/>
</dbReference>
<dbReference type="HAMAP" id="MF_00120">
    <property type="entry name" value="GatA"/>
    <property type="match status" value="1"/>
</dbReference>
<comment type="catalytic activity">
    <reaction evidence="7">
        <text>L-glutamyl-tRNA(Gln) + L-glutamine + ATP + H2O = L-glutaminyl-tRNA(Gln) + L-glutamate + ADP + phosphate + H(+)</text>
        <dbReference type="Rhea" id="RHEA:17521"/>
        <dbReference type="Rhea" id="RHEA-COMP:9681"/>
        <dbReference type="Rhea" id="RHEA-COMP:9684"/>
        <dbReference type="ChEBI" id="CHEBI:15377"/>
        <dbReference type="ChEBI" id="CHEBI:15378"/>
        <dbReference type="ChEBI" id="CHEBI:29985"/>
        <dbReference type="ChEBI" id="CHEBI:30616"/>
        <dbReference type="ChEBI" id="CHEBI:43474"/>
        <dbReference type="ChEBI" id="CHEBI:58359"/>
        <dbReference type="ChEBI" id="CHEBI:78520"/>
        <dbReference type="ChEBI" id="CHEBI:78521"/>
        <dbReference type="ChEBI" id="CHEBI:456216"/>
        <dbReference type="EC" id="6.3.5.7"/>
    </reaction>
</comment>
<evidence type="ECO:0000256" key="2">
    <source>
        <dbReference type="ARBA" id="ARBA00014428"/>
    </source>
</evidence>
<comment type="similarity">
    <text evidence="7">Belongs to the amidase family. GatA subfamily.</text>
</comment>
<dbReference type="PANTHER" id="PTHR11895">
    <property type="entry name" value="TRANSAMIDASE"/>
    <property type="match status" value="1"/>
</dbReference>
<evidence type="ECO:0000259" key="8">
    <source>
        <dbReference type="Pfam" id="PF01425"/>
    </source>
</evidence>
<evidence type="ECO:0000256" key="4">
    <source>
        <dbReference type="ARBA" id="ARBA00022741"/>
    </source>
</evidence>
<dbReference type="Proteomes" id="UP001325680">
    <property type="component" value="Chromosome"/>
</dbReference>
<dbReference type="InterPro" id="IPR036928">
    <property type="entry name" value="AS_sf"/>
</dbReference>
<gene>
    <name evidence="7 9" type="primary">gatA</name>
    <name evidence="9" type="ORF">U0035_16235</name>
</gene>
<keyword evidence="10" id="KW-1185">Reference proteome</keyword>
<comment type="function">
    <text evidence="7">Allows the formation of correctly charged Gln-tRNA(Gln) through the transamidation of misacylated Glu-tRNA(Gln) in organisms which lack glutaminyl-tRNA synthetase. The reaction takes place in the presence of glutamine and ATP through an activated gamma-phospho-Glu-tRNA(Gln).</text>
</comment>
<feature type="domain" description="Amidase" evidence="8">
    <location>
        <begin position="24"/>
        <end position="465"/>
    </location>
</feature>
<dbReference type="PANTHER" id="PTHR11895:SF7">
    <property type="entry name" value="GLUTAMYL-TRNA(GLN) AMIDOTRANSFERASE SUBUNIT A, MITOCHONDRIAL"/>
    <property type="match status" value="1"/>
</dbReference>
<evidence type="ECO:0000313" key="10">
    <source>
        <dbReference type="Proteomes" id="UP001325680"/>
    </source>
</evidence>
<keyword evidence="6 7" id="KW-0648">Protein biosynthesis</keyword>
<evidence type="ECO:0000256" key="5">
    <source>
        <dbReference type="ARBA" id="ARBA00022840"/>
    </source>
</evidence>